<proteinExistence type="predicted"/>
<protein>
    <submittedName>
        <fullName evidence="1">Uncharacterized protein</fullName>
    </submittedName>
</protein>
<reference evidence="2" key="1">
    <citation type="journal article" date="2023" name="Front. Plant Sci.">
        <title>Chromosomal-level genome assembly of Melastoma candidum provides insights into trichome evolution.</title>
        <authorList>
            <person name="Zhong Y."/>
            <person name="Wu W."/>
            <person name="Sun C."/>
            <person name="Zou P."/>
            <person name="Liu Y."/>
            <person name="Dai S."/>
            <person name="Zhou R."/>
        </authorList>
    </citation>
    <scope>NUCLEOTIDE SEQUENCE [LARGE SCALE GENOMIC DNA]</scope>
</reference>
<name>A0ACB9QEW0_9MYRT</name>
<keyword evidence="2" id="KW-1185">Reference proteome</keyword>
<organism evidence="1 2">
    <name type="scientific">Melastoma candidum</name>
    <dbReference type="NCBI Taxonomy" id="119954"/>
    <lineage>
        <taxon>Eukaryota</taxon>
        <taxon>Viridiplantae</taxon>
        <taxon>Streptophyta</taxon>
        <taxon>Embryophyta</taxon>
        <taxon>Tracheophyta</taxon>
        <taxon>Spermatophyta</taxon>
        <taxon>Magnoliopsida</taxon>
        <taxon>eudicotyledons</taxon>
        <taxon>Gunneridae</taxon>
        <taxon>Pentapetalae</taxon>
        <taxon>rosids</taxon>
        <taxon>malvids</taxon>
        <taxon>Myrtales</taxon>
        <taxon>Melastomataceae</taxon>
        <taxon>Melastomatoideae</taxon>
        <taxon>Melastomateae</taxon>
        <taxon>Melastoma</taxon>
    </lineage>
</organism>
<comment type="caution">
    <text evidence="1">The sequence shown here is derived from an EMBL/GenBank/DDBJ whole genome shotgun (WGS) entry which is preliminary data.</text>
</comment>
<accession>A0ACB9QEW0</accession>
<gene>
    <name evidence="1" type="ORF">MLD38_020997</name>
</gene>
<evidence type="ECO:0000313" key="2">
    <source>
        <dbReference type="Proteomes" id="UP001057402"/>
    </source>
</evidence>
<sequence>MDHRFGLLRRPASLVIPRSRASVGCLPHRRDDDRCDQPIVVIGDRLPSRSSGGFGEMLGSSRCSPSAGLAFCRYMSAAVGEGAGKIDFVSDVADALADLTAQSVASLAAAPAVNEVAVAAADSLTMCMGISILSDLANILC</sequence>
<evidence type="ECO:0000313" key="1">
    <source>
        <dbReference type="EMBL" id="KAI4364966.1"/>
    </source>
</evidence>
<dbReference type="Proteomes" id="UP001057402">
    <property type="component" value="Chromosome 6"/>
</dbReference>
<dbReference type="EMBL" id="CM042885">
    <property type="protein sequence ID" value="KAI4364966.1"/>
    <property type="molecule type" value="Genomic_DNA"/>
</dbReference>